<evidence type="ECO:0000313" key="3">
    <source>
        <dbReference type="EMBL" id="KAK0550777.1"/>
    </source>
</evidence>
<dbReference type="EMBL" id="JAPDMZ010000087">
    <property type="protein sequence ID" value="KAK0550777.1"/>
    <property type="molecule type" value="Genomic_DNA"/>
</dbReference>
<feature type="domain" description="Zn(2)-C6 fungal-type" evidence="2">
    <location>
        <begin position="43"/>
        <end position="86"/>
    </location>
</feature>
<dbReference type="InterPro" id="IPR036864">
    <property type="entry name" value="Zn2-C6_fun-type_DNA-bd_sf"/>
</dbReference>
<name>A0AAN6GPB2_9BASI</name>
<feature type="compositionally biased region" description="Acidic residues" evidence="1">
    <location>
        <begin position="1"/>
        <end position="12"/>
    </location>
</feature>
<keyword evidence="4" id="KW-1185">Reference proteome</keyword>
<proteinExistence type="predicted"/>
<dbReference type="InterPro" id="IPR001138">
    <property type="entry name" value="Zn2Cys6_DnaBD"/>
</dbReference>
<feature type="compositionally biased region" description="Basic residues" evidence="1">
    <location>
        <begin position="32"/>
        <end position="41"/>
    </location>
</feature>
<dbReference type="CDD" id="cd12148">
    <property type="entry name" value="fungal_TF_MHR"/>
    <property type="match status" value="1"/>
</dbReference>
<comment type="caution">
    <text evidence="3">The sequence shown here is derived from an EMBL/GenBank/DDBJ whole genome shotgun (WGS) entry which is preliminary data.</text>
</comment>
<dbReference type="Proteomes" id="UP001176517">
    <property type="component" value="Unassembled WGS sequence"/>
</dbReference>
<feature type="compositionally biased region" description="Polar residues" evidence="1">
    <location>
        <begin position="15"/>
        <end position="28"/>
    </location>
</feature>
<evidence type="ECO:0000259" key="2">
    <source>
        <dbReference type="PROSITE" id="PS50048"/>
    </source>
</evidence>
<evidence type="ECO:0000256" key="1">
    <source>
        <dbReference type="SAM" id="MobiDB-lite"/>
    </source>
</evidence>
<sequence length="912" mass="99484">MDESQDQNDDDSFNPGDQTASPAQTGEGSSRRPFKRRSHAKRTCDRCKKLKTKCVLPDTNIYSSTKPLPASLSCARCAQRGIDCIVNDSRGPKAPPPGYAVFGSLALRPGQVVPGMAGSSTQMSAQDFGSLTHSNMFPGGDDVIWHTMSGERLGDGERQAAEQEASRPVMLRHVEPPPGIAKRVSMFAPAAQVFAIVRPLALLSHLVNGLIQKSGVEIITEIGRSRCEKVAALKLSPAVQKHIEQKYTSLLAWAPHLPTLEHVQEVSLSPILTNAENRFLLSAIYWITLADCTLPELHHDVRRDLKADIVSCVLRALSSLPPKLDIAQALVLLATHSALDFELDQNPTSDHIPFRGLIAAARTIALALDLPNALDSIRDEPPHSIRQPDRLERLSCAALWMTICVLESHITMSRESLMNASIDRLCDVENDTLSAYEREAVTLLGANAFNHLALVHRVRVFKNVDFRVRCMYTMVLPTTDYSGDVTRRFRDLFADFDEMRHQQTILFSHYRGELPDKLSDWLQIELSGIEECLCQRFGLYVWLGTFLPPPEVDTRSILMGFKRDPSRSELVSEMYARNTESVTRYLSIFAKMGSYISVLPQVLTLAMVTRAAKVILEQNTARMIGWRKVSPNVETLELLVTWAARALGEGFKYDIGTKTGTSSTTSQADHHDGTTSTTSTSNGIGQRTYSFGLRYPCGSAESIPLLCTYLMHEIAIALNRRAKLCQLLDAQARRTESEGQDATAAQRRPGTSDEPAAALESGPNSATSSLQVPDPTHLTQQAHPGQHTVDGSEPPGASSTLAQSGQELSHLLQQEDLPVSIPPAFAGAPSTYATLLEVCQPLGMTSFGSSGQGGIVQGPFPSLMGESTSGAAEAGPFGPEGQSRLLLDSLVPASWIDTVFQAGGLNFDAFNF</sequence>
<protein>
    <recommendedName>
        <fullName evidence="2">Zn(2)-C6 fungal-type domain-containing protein</fullName>
    </recommendedName>
</protein>
<dbReference type="GO" id="GO:0000981">
    <property type="term" value="F:DNA-binding transcription factor activity, RNA polymerase II-specific"/>
    <property type="evidence" value="ECO:0007669"/>
    <property type="project" value="InterPro"/>
</dbReference>
<dbReference type="SMART" id="SM00066">
    <property type="entry name" value="GAL4"/>
    <property type="match status" value="1"/>
</dbReference>
<gene>
    <name evidence="3" type="ORF">OC846_003544</name>
</gene>
<reference evidence="3" key="1">
    <citation type="journal article" date="2023" name="PhytoFront">
        <title>Draft Genome Resources of Seven Strains of Tilletia horrida, Causal Agent of Kernel Smut of Rice.</title>
        <authorList>
            <person name="Khanal S."/>
            <person name="Antony Babu S."/>
            <person name="Zhou X.G."/>
        </authorList>
    </citation>
    <scope>NUCLEOTIDE SEQUENCE</scope>
    <source>
        <strain evidence="3">TX6</strain>
    </source>
</reference>
<dbReference type="CDD" id="cd00067">
    <property type="entry name" value="GAL4"/>
    <property type="match status" value="1"/>
</dbReference>
<accession>A0AAN6GPB2</accession>
<organism evidence="3 4">
    <name type="scientific">Tilletia horrida</name>
    <dbReference type="NCBI Taxonomy" id="155126"/>
    <lineage>
        <taxon>Eukaryota</taxon>
        <taxon>Fungi</taxon>
        <taxon>Dikarya</taxon>
        <taxon>Basidiomycota</taxon>
        <taxon>Ustilaginomycotina</taxon>
        <taxon>Exobasidiomycetes</taxon>
        <taxon>Tilletiales</taxon>
        <taxon>Tilletiaceae</taxon>
        <taxon>Tilletia</taxon>
    </lineage>
</organism>
<dbReference type="AlphaFoldDB" id="A0AAN6GPB2"/>
<dbReference type="PROSITE" id="PS50048">
    <property type="entry name" value="ZN2_CY6_FUNGAL_2"/>
    <property type="match status" value="1"/>
</dbReference>
<feature type="compositionally biased region" description="Polar residues" evidence="1">
    <location>
        <begin position="797"/>
        <end position="807"/>
    </location>
</feature>
<dbReference type="Gene3D" id="4.10.240.10">
    <property type="entry name" value="Zn(2)-C6 fungal-type DNA-binding domain"/>
    <property type="match status" value="1"/>
</dbReference>
<feature type="compositionally biased region" description="Polar residues" evidence="1">
    <location>
        <begin position="762"/>
        <end position="783"/>
    </location>
</feature>
<dbReference type="SUPFAM" id="SSF57701">
    <property type="entry name" value="Zn2/Cys6 DNA-binding domain"/>
    <property type="match status" value="1"/>
</dbReference>
<evidence type="ECO:0000313" key="4">
    <source>
        <dbReference type="Proteomes" id="UP001176517"/>
    </source>
</evidence>
<feature type="region of interest" description="Disordered" evidence="1">
    <location>
        <begin position="1"/>
        <end position="41"/>
    </location>
</feature>
<dbReference type="GO" id="GO:0008270">
    <property type="term" value="F:zinc ion binding"/>
    <property type="evidence" value="ECO:0007669"/>
    <property type="project" value="InterPro"/>
</dbReference>
<feature type="region of interest" description="Disordered" evidence="1">
    <location>
        <begin position="733"/>
        <end position="807"/>
    </location>
</feature>
<feature type="region of interest" description="Disordered" evidence="1">
    <location>
        <begin position="659"/>
        <end position="683"/>
    </location>
</feature>